<keyword evidence="9" id="KW-1133">Transmembrane helix</keyword>
<evidence type="ECO:0000259" key="10">
    <source>
        <dbReference type="Pfam" id="PF02518"/>
    </source>
</evidence>
<feature type="domain" description="Histidine kinase/HSP90-like ATPase" evidence="10">
    <location>
        <begin position="273"/>
        <end position="359"/>
    </location>
</feature>
<feature type="domain" description="Signal transduction histidine kinase subgroup 3 dimerisation and phosphoacceptor" evidence="11">
    <location>
        <begin position="168"/>
        <end position="233"/>
    </location>
</feature>
<dbReference type="EC" id="2.7.13.3" evidence="2"/>
<organism evidence="12 13">
    <name type="scientific">Kibdelosporangium banguiense</name>
    <dbReference type="NCBI Taxonomy" id="1365924"/>
    <lineage>
        <taxon>Bacteria</taxon>
        <taxon>Bacillati</taxon>
        <taxon>Actinomycetota</taxon>
        <taxon>Actinomycetes</taxon>
        <taxon>Pseudonocardiales</taxon>
        <taxon>Pseudonocardiaceae</taxon>
        <taxon>Kibdelosporangium</taxon>
    </lineage>
</organism>
<keyword evidence="7" id="KW-0067">ATP-binding</keyword>
<dbReference type="Pfam" id="PF02518">
    <property type="entry name" value="HATPase_c"/>
    <property type="match status" value="1"/>
</dbReference>
<keyword evidence="3" id="KW-0597">Phosphoprotein</keyword>
<evidence type="ECO:0000256" key="2">
    <source>
        <dbReference type="ARBA" id="ARBA00012438"/>
    </source>
</evidence>
<evidence type="ECO:0000256" key="7">
    <source>
        <dbReference type="ARBA" id="ARBA00022840"/>
    </source>
</evidence>
<dbReference type="InterPro" id="IPR011712">
    <property type="entry name" value="Sig_transdc_His_kin_sub3_dim/P"/>
</dbReference>
<dbReference type="PANTHER" id="PTHR24421:SF10">
    <property type="entry name" value="NITRATE_NITRITE SENSOR PROTEIN NARQ"/>
    <property type="match status" value="1"/>
</dbReference>
<dbReference type="InterPro" id="IPR050482">
    <property type="entry name" value="Sensor_HK_TwoCompSys"/>
</dbReference>
<evidence type="ECO:0000256" key="8">
    <source>
        <dbReference type="ARBA" id="ARBA00023012"/>
    </source>
</evidence>
<keyword evidence="4" id="KW-0808">Transferase</keyword>
<dbReference type="RefSeq" id="WP_209641586.1">
    <property type="nucleotide sequence ID" value="NZ_JAGINW010000001.1"/>
</dbReference>
<evidence type="ECO:0000256" key="5">
    <source>
        <dbReference type="ARBA" id="ARBA00022741"/>
    </source>
</evidence>
<evidence type="ECO:0000313" key="13">
    <source>
        <dbReference type="Proteomes" id="UP001519332"/>
    </source>
</evidence>
<keyword evidence="5" id="KW-0547">Nucleotide-binding</keyword>
<keyword evidence="8" id="KW-0902">Two-component regulatory system</keyword>
<evidence type="ECO:0000256" key="6">
    <source>
        <dbReference type="ARBA" id="ARBA00022777"/>
    </source>
</evidence>
<keyword evidence="9" id="KW-0812">Transmembrane</keyword>
<dbReference type="Gene3D" id="1.20.5.1930">
    <property type="match status" value="1"/>
</dbReference>
<dbReference type="Gene3D" id="3.30.565.10">
    <property type="entry name" value="Histidine kinase-like ATPase, C-terminal domain"/>
    <property type="match status" value="1"/>
</dbReference>
<evidence type="ECO:0000256" key="9">
    <source>
        <dbReference type="SAM" id="Phobius"/>
    </source>
</evidence>
<dbReference type="CDD" id="cd16917">
    <property type="entry name" value="HATPase_UhpB-NarQ-NarX-like"/>
    <property type="match status" value="1"/>
</dbReference>
<dbReference type="PANTHER" id="PTHR24421">
    <property type="entry name" value="NITRATE/NITRITE SENSOR PROTEIN NARX-RELATED"/>
    <property type="match status" value="1"/>
</dbReference>
<accession>A0ABS4TIT0</accession>
<evidence type="ECO:0000256" key="4">
    <source>
        <dbReference type="ARBA" id="ARBA00022679"/>
    </source>
</evidence>
<sequence>MNRRIADIGHAVAVTALLVAAIEAGAPVVSTAGYVLIIISSVSLVLRRLFPAAVLILSTACTLAVYIMDRPDIFIELPVLVALYSALRSGHRLVGISTGLTYLASLVVMNVMILPGHPAREQIQDRVMLLGWFIAAIMLGEAAWLREKRAADQARSNQETALRLAGEERLRIARELHDSLTHSISVIKVQAGVAVHLARKRNEDVPEALLAIQEASGDAVRELRETLAALRGEPETSGLDRLDDLVERTKSAGLPVELTITGSRRALPEEIDRAAYRIVQEALTNVARHAGEARAKVHIGYSMRELTVQIDDDGQTAPDTNPVPGLGLIGMRERVTGLGGVLSATARPDGGFRVRAELPV</sequence>
<gene>
    <name evidence="12" type="ORF">JOF56_004704</name>
</gene>
<feature type="transmembrane region" description="Helical" evidence="9">
    <location>
        <begin position="93"/>
        <end position="115"/>
    </location>
</feature>
<keyword evidence="9" id="KW-0472">Membrane</keyword>
<feature type="transmembrane region" description="Helical" evidence="9">
    <location>
        <begin position="12"/>
        <end position="37"/>
    </location>
</feature>
<dbReference type="SUPFAM" id="SSF55874">
    <property type="entry name" value="ATPase domain of HSP90 chaperone/DNA topoisomerase II/histidine kinase"/>
    <property type="match status" value="1"/>
</dbReference>
<dbReference type="EMBL" id="JAGINW010000001">
    <property type="protein sequence ID" value="MBP2324319.1"/>
    <property type="molecule type" value="Genomic_DNA"/>
</dbReference>
<proteinExistence type="predicted"/>
<dbReference type="InterPro" id="IPR003594">
    <property type="entry name" value="HATPase_dom"/>
</dbReference>
<dbReference type="Proteomes" id="UP001519332">
    <property type="component" value="Unassembled WGS sequence"/>
</dbReference>
<keyword evidence="6 12" id="KW-0418">Kinase</keyword>
<feature type="transmembrane region" description="Helical" evidence="9">
    <location>
        <begin position="127"/>
        <end position="145"/>
    </location>
</feature>
<reference evidence="12 13" key="1">
    <citation type="submission" date="2021-03" db="EMBL/GenBank/DDBJ databases">
        <title>Sequencing the genomes of 1000 actinobacteria strains.</title>
        <authorList>
            <person name="Klenk H.-P."/>
        </authorList>
    </citation>
    <scope>NUCLEOTIDE SEQUENCE [LARGE SCALE GENOMIC DNA]</scope>
    <source>
        <strain evidence="12 13">DSM 46670</strain>
    </source>
</reference>
<comment type="caution">
    <text evidence="12">The sequence shown here is derived from an EMBL/GenBank/DDBJ whole genome shotgun (WGS) entry which is preliminary data.</text>
</comment>
<evidence type="ECO:0000259" key="11">
    <source>
        <dbReference type="Pfam" id="PF07730"/>
    </source>
</evidence>
<protein>
    <recommendedName>
        <fullName evidence="2">histidine kinase</fullName>
        <ecNumber evidence="2">2.7.13.3</ecNumber>
    </recommendedName>
</protein>
<keyword evidence="13" id="KW-1185">Reference proteome</keyword>
<evidence type="ECO:0000256" key="3">
    <source>
        <dbReference type="ARBA" id="ARBA00022553"/>
    </source>
</evidence>
<dbReference type="Pfam" id="PF07730">
    <property type="entry name" value="HisKA_3"/>
    <property type="match status" value="1"/>
</dbReference>
<dbReference type="InterPro" id="IPR036890">
    <property type="entry name" value="HATPase_C_sf"/>
</dbReference>
<dbReference type="GO" id="GO:0016301">
    <property type="term" value="F:kinase activity"/>
    <property type="evidence" value="ECO:0007669"/>
    <property type="project" value="UniProtKB-KW"/>
</dbReference>
<name>A0ABS4TIT0_9PSEU</name>
<evidence type="ECO:0000313" key="12">
    <source>
        <dbReference type="EMBL" id="MBP2324319.1"/>
    </source>
</evidence>
<comment type="catalytic activity">
    <reaction evidence="1">
        <text>ATP + protein L-histidine = ADP + protein N-phospho-L-histidine.</text>
        <dbReference type="EC" id="2.7.13.3"/>
    </reaction>
</comment>
<feature type="transmembrane region" description="Helical" evidence="9">
    <location>
        <begin position="49"/>
        <end position="68"/>
    </location>
</feature>
<evidence type="ECO:0000256" key="1">
    <source>
        <dbReference type="ARBA" id="ARBA00000085"/>
    </source>
</evidence>